<dbReference type="PANTHER" id="PTHR31356:SF66">
    <property type="entry name" value="CATALASE-PEROXIDASE"/>
    <property type="match status" value="1"/>
</dbReference>
<protein>
    <recommendedName>
        <fullName evidence="8">Peroxidase</fullName>
        <ecNumber evidence="8">1.11.1.-</ecNumber>
    </recommendedName>
</protein>
<comment type="similarity">
    <text evidence="1 8">Belongs to the peroxidase family. Ligninase subfamily.</text>
</comment>
<name>A0A023H419_9FUNG</name>
<dbReference type="GO" id="GO:0042744">
    <property type="term" value="P:hydrogen peroxide catabolic process"/>
    <property type="evidence" value="ECO:0007669"/>
    <property type="project" value="TreeGrafter"/>
</dbReference>
<feature type="binding site" description="axial binding residue" evidence="7">
    <location>
        <position position="111"/>
    </location>
    <ligand>
        <name>heme b</name>
        <dbReference type="ChEBI" id="CHEBI:60344"/>
    </ligand>
    <ligandPart>
        <name>Fe</name>
        <dbReference type="ChEBI" id="CHEBI:18248"/>
    </ligandPart>
</feature>
<evidence type="ECO:0000256" key="7">
    <source>
        <dbReference type="PIRSR" id="PIRSR601621-2"/>
    </source>
</evidence>
<keyword evidence="7 8" id="KW-0106">Calcium</keyword>
<dbReference type="GO" id="GO:0046872">
    <property type="term" value="F:metal ion binding"/>
    <property type="evidence" value="ECO:0007669"/>
    <property type="project" value="UniProtKB-UniRule"/>
</dbReference>
<sequence length="132" mass="13543">GGGADGSIVQYPIETTYTENVGLASSVPDIMDIVTRYNVTPGDALHFAAMVGDELCPGSPTFKFMAGRPPPKMVAKDGFVPSATDSVGKILGRMNEAGFSASDLVALLASHSVGRADDVDPVIAGAPFDSTP</sequence>
<keyword evidence="3 7" id="KW-0349">Heme</keyword>
<evidence type="ECO:0000259" key="9">
    <source>
        <dbReference type="PROSITE" id="PS50873"/>
    </source>
</evidence>
<dbReference type="InterPro" id="IPR010255">
    <property type="entry name" value="Haem_peroxidase_sf"/>
</dbReference>
<dbReference type="InterPro" id="IPR001621">
    <property type="entry name" value="Ligninase"/>
</dbReference>
<keyword evidence="6" id="KW-0325">Glycoprotein</keyword>
<keyword evidence="7" id="KW-0408">Iron</keyword>
<evidence type="ECO:0000256" key="4">
    <source>
        <dbReference type="ARBA" id="ARBA00023002"/>
    </source>
</evidence>
<comment type="cofactor">
    <cofactor evidence="7">
        <name>heme b</name>
        <dbReference type="ChEBI" id="CHEBI:60344"/>
    </cofactor>
    <text evidence="7">Binds 1 heme b (iron(II)-protoporphyrin IX) group per subunit.</text>
</comment>
<feature type="non-terminal residue" evidence="10">
    <location>
        <position position="1"/>
    </location>
</feature>
<dbReference type="EC" id="1.11.1.-" evidence="8"/>
<dbReference type="SUPFAM" id="SSF48113">
    <property type="entry name" value="Heme-dependent peroxidases"/>
    <property type="match status" value="1"/>
</dbReference>
<evidence type="ECO:0000256" key="3">
    <source>
        <dbReference type="ARBA" id="ARBA00022617"/>
    </source>
</evidence>
<dbReference type="PROSITE" id="PS50873">
    <property type="entry name" value="PEROXIDASE_4"/>
    <property type="match status" value="1"/>
</dbReference>
<feature type="binding site" evidence="7">
    <location>
        <position position="112"/>
    </location>
    <ligand>
        <name>Ca(2+)</name>
        <dbReference type="ChEBI" id="CHEBI:29108"/>
        <label>2</label>
    </ligand>
</feature>
<accession>A0A023H419</accession>
<evidence type="ECO:0000256" key="8">
    <source>
        <dbReference type="RuleBase" id="RU363051"/>
    </source>
</evidence>
<dbReference type="InterPro" id="IPR044831">
    <property type="entry name" value="Ccp1-like"/>
</dbReference>
<dbReference type="InterPro" id="IPR002016">
    <property type="entry name" value="Haem_peroxidase"/>
</dbReference>
<feature type="binding site" evidence="7">
    <location>
        <position position="7"/>
    </location>
    <ligand>
        <name>Ca(2+)</name>
        <dbReference type="ChEBI" id="CHEBI:29108"/>
        <label>1</label>
    </ligand>
</feature>
<keyword evidence="5" id="KW-1015">Disulfide bond</keyword>
<feature type="binding site" evidence="7">
    <location>
        <position position="5"/>
    </location>
    <ligand>
        <name>Ca(2+)</name>
        <dbReference type="ChEBI" id="CHEBI:29108"/>
        <label>1</label>
    </ligand>
</feature>
<evidence type="ECO:0000256" key="2">
    <source>
        <dbReference type="ARBA" id="ARBA00022559"/>
    </source>
</evidence>
<dbReference type="EMBL" id="JQ654247">
    <property type="protein sequence ID" value="AFY06825.1"/>
    <property type="molecule type" value="mRNA"/>
</dbReference>
<evidence type="ECO:0000313" key="10">
    <source>
        <dbReference type="EMBL" id="AFY06825.1"/>
    </source>
</evidence>
<feature type="non-terminal residue" evidence="10">
    <location>
        <position position="132"/>
    </location>
</feature>
<proteinExistence type="evidence at transcript level"/>
<dbReference type="InterPro" id="IPR019793">
    <property type="entry name" value="Peroxidases_heam-ligand_BS"/>
</dbReference>
<dbReference type="GO" id="GO:0000302">
    <property type="term" value="P:response to reactive oxygen species"/>
    <property type="evidence" value="ECO:0007669"/>
    <property type="project" value="TreeGrafter"/>
</dbReference>
<feature type="binding site" evidence="7">
    <location>
        <position position="131"/>
    </location>
    <ligand>
        <name>Ca(2+)</name>
        <dbReference type="ChEBI" id="CHEBI:29108"/>
        <label>2</label>
    </ligand>
</feature>
<keyword evidence="4 8" id="KW-0560">Oxidoreductase</keyword>
<dbReference type="PRINTS" id="PR00458">
    <property type="entry name" value="PEROXIDASE"/>
</dbReference>
<evidence type="ECO:0000256" key="5">
    <source>
        <dbReference type="ARBA" id="ARBA00023157"/>
    </source>
</evidence>
<dbReference type="GO" id="GO:0020037">
    <property type="term" value="F:heme binding"/>
    <property type="evidence" value="ECO:0007669"/>
    <property type="project" value="UniProtKB-UniRule"/>
</dbReference>
<keyword evidence="7 8" id="KW-0479">Metal-binding</keyword>
<dbReference type="Pfam" id="PF00141">
    <property type="entry name" value="peroxidase"/>
    <property type="match status" value="1"/>
</dbReference>
<dbReference type="GO" id="GO:0034599">
    <property type="term" value="P:cellular response to oxidative stress"/>
    <property type="evidence" value="ECO:0007669"/>
    <property type="project" value="InterPro"/>
</dbReference>
<feature type="domain" description="Plant heme peroxidase family profile" evidence="9">
    <location>
        <begin position="26"/>
        <end position="116"/>
    </location>
</feature>
<dbReference type="AlphaFoldDB" id="A0A023H419"/>
<evidence type="ECO:0000256" key="6">
    <source>
        <dbReference type="ARBA" id="ARBA00023180"/>
    </source>
</evidence>
<keyword evidence="2 8" id="KW-0575">Peroxidase</keyword>
<dbReference type="PROSITE" id="PS00435">
    <property type="entry name" value="PEROXIDASE_1"/>
    <property type="match status" value="1"/>
</dbReference>
<reference evidence="10" key="1">
    <citation type="journal article" date="2014" name="PLoS ONE">
        <title>Widespread occurrence of expressed fungal secretory peroxidases in forest soils.</title>
        <authorList>
            <person name="Kellner H."/>
            <person name="Luis P."/>
            <person name="Pecyna M.J."/>
            <person name="Barbi F."/>
            <person name="Kapturska D."/>
            <person name="Kruger D."/>
            <person name="Zak D.R."/>
            <person name="Marmeisse R."/>
            <person name="Vandenbol M."/>
            <person name="Hofrichter M."/>
        </authorList>
    </citation>
    <scope>NUCLEOTIDE SEQUENCE</scope>
</reference>
<dbReference type="PANTHER" id="PTHR31356">
    <property type="entry name" value="THYLAKOID LUMENAL 29 KDA PROTEIN, CHLOROPLASTIC-RELATED"/>
    <property type="match status" value="1"/>
</dbReference>
<feature type="binding site" evidence="7">
    <location>
        <position position="129"/>
    </location>
    <ligand>
        <name>Ca(2+)</name>
        <dbReference type="ChEBI" id="CHEBI:29108"/>
        <label>2</label>
    </ligand>
</feature>
<organism evidence="10">
    <name type="scientific">uncultured fungus</name>
    <dbReference type="NCBI Taxonomy" id="175245"/>
    <lineage>
        <taxon>Eukaryota</taxon>
        <taxon>Fungi</taxon>
        <taxon>environmental samples</taxon>
    </lineage>
</organism>
<comment type="cofactor">
    <cofactor evidence="7 8">
        <name>Ca(2+)</name>
        <dbReference type="ChEBI" id="CHEBI:29108"/>
    </cofactor>
    <text evidence="7 8">Binds 2 calcium ions per subunit.</text>
</comment>
<dbReference type="Gene3D" id="1.10.420.10">
    <property type="entry name" value="Peroxidase, domain 2"/>
    <property type="match status" value="1"/>
</dbReference>
<dbReference type="Gene3D" id="1.10.520.10">
    <property type="match status" value="1"/>
</dbReference>
<dbReference type="PRINTS" id="PR00462">
    <property type="entry name" value="LIGNINASE"/>
</dbReference>
<feature type="binding site" evidence="7">
    <location>
        <position position="3"/>
    </location>
    <ligand>
        <name>Ca(2+)</name>
        <dbReference type="ChEBI" id="CHEBI:29108"/>
        <label>1</label>
    </ligand>
</feature>
<dbReference type="GO" id="GO:0004601">
    <property type="term" value="F:peroxidase activity"/>
    <property type="evidence" value="ECO:0007669"/>
    <property type="project" value="UniProtKB-KW"/>
</dbReference>
<evidence type="ECO:0000256" key="1">
    <source>
        <dbReference type="ARBA" id="ARBA00006089"/>
    </source>
</evidence>